<feature type="compositionally biased region" description="Basic and acidic residues" evidence="1">
    <location>
        <begin position="18"/>
        <end position="34"/>
    </location>
</feature>
<gene>
    <name evidence="2" type="ORF">ACFPGP_07390</name>
</gene>
<evidence type="ECO:0000313" key="2">
    <source>
        <dbReference type="EMBL" id="MFC5176490.1"/>
    </source>
</evidence>
<reference evidence="3" key="1">
    <citation type="journal article" date="2019" name="Int. J. Syst. Evol. Microbiol.">
        <title>The Global Catalogue of Microorganisms (GCM) 10K type strain sequencing project: providing services to taxonomists for standard genome sequencing and annotation.</title>
        <authorList>
            <consortium name="The Broad Institute Genomics Platform"/>
            <consortium name="The Broad Institute Genome Sequencing Center for Infectious Disease"/>
            <person name="Wu L."/>
            <person name="Ma J."/>
        </authorList>
    </citation>
    <scope>NUCLEOTIDE SEQUENCE [LARGE SCALE GENOMIC DNA]</scope>
    <source>
        <strain evidence="3">DFY41</strain>
    </source>
</reference>
<evidence type="ECO:0000313" key="3">
    <source>
        <dbReference type="Proteomes" id="UP001596087"/>
    </source>
</evidence>
<name>A0ABW0BHC4_9ACTN</name>
<organism evidence="2 3">
    <name type="scientific">Nocardioides taihuensis</name>
    <dbReference type="NCBI Taxonomy" id="1835606"/>
    <lineage>
        <taxon>Bacteria</taxon>
        <taxon>Bacillati</taxon>
        <taxon>Actinomycetota</taxon>
        <taxon>Actinomycetes</taxon>
        <taxon>Propionibacteriales</taxon>
        <taxon>Nocardioidaceae</taxon>
        <taxon>Nocardioides</taxon>
    </lineage>
</organism>
<sequence>MHEHRRTRYASRTRPLVRRRDGRVEVPRDPWSRSSHDLALSVGWRPQG</sequence>
<dbReference type="EMBL" id="JBHSKD010000007">
    <property type="protein sequence ID" value="MFC5176490.1"/>
    <property type="molecule type" value="Genomic_DNA"/>
</dbReference>
<accession>A0ABW0BHC4</accession>
<comment type="caution">
    <text evidence="2">The sequence shown here is derived from an EMBL/GenBank/DDBJ whole genome shotgun (WGS) entry which is preliminary data.</text>
</comment>
<feature type="region of interest" description="Disordered" evidence="1">
    <location>
        <begin position="1"/>
        <end position="34"/>
    </location>
</feature>
<proteinExistence type="predicted"/>
<keyword evidence="3" id="KW-1185">Reference proteome</keyword>
<dbReference type="Proteomes" id="UP001596087">
    <property type="component" value="Unassembled WGS sequence"/>
</dbReference>
<protein>
    <submittedName>
        <fullName evidence="2">Uncharacterized protein</fullName>
    </submittedName>
</protein>
<dbReference type="RefSeq" id="WP_378588853.1">
    <property type="nucleotide sequence ID" value="NZ_JBHSKD010000007.1"/>
</dbReference>
<evidence type="ECO:0000256" key="1">
    <source>
        <dbReference type="SAM" id="MobiDB-lite"/>
    </source>
</evidence>
<feature type="compositionally biased region" description="Basic residues" evidence="1">
    <location>
        <begin position="1"/>
        <end position="17"/>
    </location>
</feature>